<evidence type="ECO:0000259" key="2">
    <source>
        <dbReference type="Pfam" id="PF10223"/>
    </source>
</evidence>
<comment type="similarity">
    <text evidence="1">Belongs to the menorin family.</text>
</comment>
<accession>H2YCM2</accession>
<dbReference type="STRING" id="51511.ENSCSAVP00000003070"/>
<evidence type="ECO:0000256" key="1">
    <source>
        <dbReference type="ARBA" id="ARBA00044953"/>
    </source>
</evidence>
<name>H2YCM2_CIOSA</name>
<evidence type="ECO:0000313" key="4">
    <source>
        <dbReference type="Proteomes" id="UP000007875"/>
    </source>
</evidence>
<organism evidence="3 4">
    <name type="scientific">Ciona savignyi</name>
    <name type="common">Pacific transparent sea squirt</name>
    <dbReference type="NCBI Taxonomy" id="51511"/>
    <lineage>
        <taxon>Eukaryota</taxon>
        <taxon>Metazoa</taxon>
        <taxon>Chordata</taxon>
        <taxon>Tunicata</taxon>
        <taxon>Ascidiacea</taxon>
        <taxon>Phlebobranchia</taxon>
        <taxon>Cionidae</taxon>
        <taxon>Ciona</taxon>
    </lineage>
</organism>
<reference evidence="4" key="1">
    <citation type="submission" date="2003-08" db="EMBL/GenBank/DDBJ databases">
        <authorList>
            <person name="Birren B."/>
            <person name="Nusbaum C."/>
            <person name="Abebe A."/>
            <person name="Abouelleil A."/>
            <person name="Adekoya E."/>
            <person name="Ait-zahra M."/>
            <person name="Allen N."/>
            <person name="Allen T."/>
            <person name="An P."/>
            <person name="Anderson M."/>
            <person name="Anderson S."/>
            <person name="Arachchi H."/>
            <person name="Armbruster J."/>
            <person name="Bachantsang P."/>
            <person name="Baldwin J."/>
            <person name="Barry A."/>
            <person name="Bayul T."/>
            <person name="Blitshsteyn B."/>
            <person name="Bloom T."/>
            <person name="Blye J."/>
            <person name="Boguslavskiy L."/>
            <person name="Borowsky M."/>
            <person name="Boukhgalter B."/>
            <person name="Brunache A."/>
            <person name="Butler J."/>
            <person name="Calixte N."/>
            <person name="Calvo S."/>
            <person name="Camarata J."/>
            <person name="Campo K."/>
            <person name="Chang J."/>
            <person name="Cheshatsang Y."/>
            <person name="Citroen M."/>
            <person name="Collymore A."/>
            <person name="Considine T."/>
            <person name="Cook A."/>
            <person name="Cooke P."/>
            <person name="Corum B."/>
            <person name="Cuomo C."/>
            <person name="David R."/>
            <person name="Dawoe T."/>
            <person name="Degray S."/>
            <person name="Dodge S."/>
            <person name="Dooley K."/>
            <person name="Dorje P."/>
            <person name="Dorjee K."/>
            <person name="Dorris L."/>
            <person name="Duffey N."/>
            <person name="Dupes A."/>
            <person name="Elkins T."/>
            <person name="Engels R."/>
            <person name="Erickson J."/>
            <person name="Farina A."/>
            <person name="Faro S."/>
            <person name="Ferreira P."/>
            <person name="Fischer H."/>
            <person name="Fitzgerald M."/>
            <person name="Foley K."/>
            <person name="Gage D."/>
            <person name="Galagan J."/>
            <person name="Gearin G."/>
            <person name="Gnerre S."/>
            <person name="Gnirke A."/>
            <person name="Goyette A."/>
            <person name="Graham J."/>
            <person name="Grandbois E."/>
            <person name="Gyaltsen K."/>
            <person name="Hafez N."/>
            <person name="Hagopian D."/>
            <person name="Hagos B."/>
            <person name="Hall J."/>
            <person name="Hatcher B."/>
            <person name="Heller A."/>
            <person name="Higgins H."/>
            <person name="Honan T."/>
            <person name="Horn A."/>
            <person name="Houde N."/>
            <person name="Hughes L."/>
            <person name="Hulme W."/>
            <person name="Husby E."/>
            <person name="Iliev I."/>
            <person name="Jaffe D."/>
            <person name="Jones C."/>
            <person name="Kamal M."/>
            <person name="Kamat A."/>
            <person name="Kamvysselis M."/>
            <person name="Karlsson E."/>
            <person name="Kells C."/>
            <person name="Kieu A."/>
            <person name="Kisner P."/>
            <person name="Kodira C."/>
            <person name="Kulbokas E."/>
            <person name="Labutti K."/>
            <person name="Lama D."/>
            <person name="Landers T."/>
            <person name="Leger J."/>
            <person name="Levine S."/>
            <person name="Lewis D."/>
            <person name="Lewis T."/>
            <person name="Lindblad-toh K."/>
            <person name="Liu X."/>
            <person name="Lokyitsang T."/>
            <person name="Lokyitsang Y."/>
            <person name="Lucien O."/>
            <person name="Lui A."/>
            <person name="Ma L.J."/>
            <person name="Mabbitt R."/>
            <person name="Macdonald J."/>
            <person name="Maclean C."/>
            <person name="Major J."/>
            <person name="Manning J."/>
            <person name="Marabella R."/>
            <person name="Maru K."/>
            <person name="Matthews C."/>
            <person name="Mauceli E."/>
            <person name="Mccarthy M."/>
            <person name="Mcdonough S."/>
            <person name="Mcghee T."/>
            <person name="Meldrim J."/>
            <person name="Meneus L."/>
            <person name="Mesirov J."/>
            <person name="Mihalev A."/>
            <person name="Mihova T."/>
            <person name="Mikkelsen T."/>
            <person name="Mlenga V."/>
            <person name="Moru K."/>
            <person name="Mozes J."/>
            <person name="Mulrain L."/>
            <person name="Munson G."/>
            <person name="Naylor J."/>
            <person name="Newes C."/>
            <person name="Nguyen C."/>
            <person name="Nguyen N."/>
            <person name="Nguyen T."/>
            <person name="Nicol R."/>
            <person name="Nielsen C."/>
            <person name="Nizzari M."/>
            <person name="Norbu C."/>
            <person name="Norbu N."/>
            <person name="O'donnell P."/>
            <person name="Okoawo O."/>
            <person name="O'leary S."/>
            <person name="Omotosho B."/>
            <person name="O'neill K."/>
            <person name="Osman S."/>
            <person name="Parker S."/>
            <person name="Perrin D."/>
            <person name="Phunkhang P."/>
            <person name="Piqani B."/>
            <person name="Purcell S."/>
            <person name="Rachupka T."/>
            <person name="Ramasamy U."/>
            <person name="Rameau R."/>
            <person name="Ray V."/>
            <person name="Raymond C."/>
            <person name="Retta R."/>
            <person name="Richardson S."/>
            <person name="Rise C."/>
            <person name="Rodriguez J."/>
            <person name="Rogers J."/>
            <person name="Rogov P."/>
            <person name="Rutman M."/>
            <person name="Schupbach R."/>
            <person name="Seaman C."/>
            <person name="Settipalli S."/>
            <person name="Sharpe T."/>
            <person name="Sheridan J."/>
            <person name="Sherpa N."/>
            <person name="Shi J."/>
            <person name="Smirnov S."/>
            <person name="Smith C."/>
            <person name="Sougnez C."/>
            <person name="Spencer B."/>
            <person name="Stalker J."/>
            <person name="Stange-thomann N."/>
            <person name="Stavropoulos S."/>
            <person name="Stetson K."/>
            <person name="Stone C."/>
            <person name="Stone S."/>
            <person name="Stubbs M."/>
            <person name="Talamas J."/>
            <person name="Tchuinga P."/>
            <person name="Tenzing P."/>
            <person name="Tesfaye S."/>
            <person name="Theodore J."/>
            <person name="Thoulutsang Y."/>
            <person name="Topham K."/>
            <person name="Towey S."/>
            <person name="Tsamla T."/>
            <person name="Tsomo N."/>
            <person name="Vallee D."/>
            <person name="Vassiliev H."/>
            <person name="Venkataraman V."/>
            <person name="Vinson J."/>
            <person name="Vo A."/>
            <person name="Wade C."/>
            <person name="Wang S."/>
            <person name="Wangchuk T."/>
            <person name="Wangdi T."/>
            <person name="Whittaker C."/>
            <person name="Wilkinson J."/>
            <person name="Wu Y."/>
            <person name="Wyman D."/>
            <person name="Yadav S."/>
            <person name="Yang S."/>
            <person name="Yang X."/>
            <person name="Yeager S."/>
            <person name="Yee E."/>
            <person name="Young G."/>
            <person name="Zainoun J."/>
            <person name="Zembeck L."/>
            <person name="Zimmer A."/>
            <person name="Zody M."/>
            <person name="Lander E."/>
        </authorList>
    </citation>
    <scope>NUCLEOTIDE SEQUENCE [LARGE SCALE GENOMIC DNA]</scope>
</reference>
<dbReference type="InterPro" id="IPR019356">
    <property type="entry name" value="Menorin_dom"/>
</dbReference>
<protein>
    <recommendedName>
        <fullName evidence="2">Menorin-like domain-containing protein</fullName>
    </recommendedName>
</protein>
<dbReference type="eggNOG" id="KOG3748">
    <property type="taxonomic scope" value="Eukaryota"/>
</dbReference>
<reference evidence="3" key="2">
    <citation type="submission" date="2025-08" db="UniProtKB">
        <authorList>
            <consortium name="Ensembl"/>
        </authorList>
    </citation>
    <scope>IDENTIFICATION</scope>
</reference>
<dbReference type="Proteomes" id="UP000007875">
    <property type="component" value="Unassembled WGS sequence"/>
</dbReference>
<dbReference type="HOGENOM" id="CLU_1744571_0_0_1"/>
<dbReference type="GO" id="GO:0005615">
    <property type="term" value="C:extracellular space"/>
    <property type="evidence" value="ECO:0007669"/>
    <property type="project" value="TreeGrafter"/>
</dbReference>
<dbReference type="OMA" id="WESMDEM"/>
<evidence type="ECO:0000313" key="3">
    <source>
        <dbReference type="Ensembl" id="ENSCSAVP00000003070.1"/>
    </source>
</evidence>
<sequence>MKLHQPVWINADVLKGPNSNEEPINKTTFLMEVNKKYPYVTLSLGWTTSYWSSRPSEKYSWESMDEMLEIVRNLEQRITFPARAALVRESWDRFLWLLEQSNRYSLTIWSSQTDRASTEDMVFVRDNFDVSRIFYDVEDYLTDPLMAAIS</sequence>
<feature type="domain" description="Menorin-like" evidence="2">
    <location>
        <begin position="2"/>
        <end position="140"/>
    </location>
</feature>
<dbReference type="GeneTree" id="ENSGT00530000063681"/>
<dbReference type="AlphaFoldDB" id="H2YCM2"/>
<keyword evidence="4" id="KW-1185">Reference proteome</keyword>
<dbReference type="Ensembl" id="ENSCSAVT00000003116.1">
    <property type="protein sequence ID" value="ENSCSAVP00000003070.1"/>
    <property type="gene ID" value="ENSCSAVG00000001822.1"/>
</dbReference>
<reference evidence="3" key="3">
    <citation type="submission" date="2025-09" db="UniProtKB">
        <authorList>
            <consortium name="Ensembl"/>
        </authorList>
    </citation>
    <scope>IDENTIFICATION</scope>
</reference>
<dbReference type="Pfam" id="PF10223">
    <property type="entry name" value="Menorin_N"/>
    <property type="match status" value="1"/>
</dbReference>
<dbReference type="PANTHER" id="PTHR21184">
    <property type="entry name" value="MENORIN (DENDRITIC BRANCHING PROTEIN)"/>
    <property type="match status" value="1"/>
</dbReference>
<dbReference type="InParanoid" id="H2YCM2"/>
<proteinExistence type="inferred from homology"/>
<dbReference type="PANTHER" id="PTHR21184:SF6">
    <property type="entry name" value="CONSERVED PLASMA MEMBRANE PROTEIN"/>
    <property type="match status" value="1"/>
</dbReference>